<dbReference type="Proteomes" id="UP001210770">
    <property type="component" value="Chromosome"/>
</dbReference>
<dbReference type="Gene3D" id="3.40.50.150">
    <property type="entry name" value="Vaccinia Virus protein VP39"/>
    <property type="match status" value="1"/>
</dbReference>
<feature type="domain" description="Methyltransferase" evidence="3">
    <location>
        <begin position="41"/>
        <end position="130"/>
    </location>
</feature>
<dbReference type="PANTHER" id="PTHR43861">
    <property type="entry name" value="TRANS-ACONITATE 2-METHYLTRANSFERASE-RELATED"/>
    <property type="match status" value="1"/>
</dbReference>
<dbReference type="Pfam" id="PF13649">
    <property type="entry name" value="Methyltransf_25"/>
    <property type="match status" value="1"/>
</dbReference>
<dbReference type="InterPro" id="IPR041698">
    <property type="entry name" value="Methyltransf_25"/>
</dbReference>
<dbReference type="InterPro" id="IPR029063">
    <property type="entry name" value="SAM-dependent_MTases_sf"/>
</dbReference>
<reference evidence="4" key="1">
    <citation type="submission" date="2023-01" db="EMBL/GenBank/DDBJ databases">
        <title>Comparative genomic analysis of cold water coral derived Sulfitobacter faviae: insights into their metabolism and habitat adaptation.</title>
        <authorList>
            <person name="Guo Y."/>
            <person name="Lin S."/>
            <person name="Huang Z."/>
            <person name="Tang K."/>
            <person name="Wang X."/>
        </authorList>
    </citation>
    <scope>NUCLEOTIDE SEQUENCE</scope>
    <source>
        <strain evidence="4">SCSIO W_1865</strain>
    </source>
</reference>
<organism evidence="4 5">
    <name type="scientific">Sulfitobacter faviae</name>
    <dbReference type="NCBI Taxonomy" id="1775881"/>
    <lineage>
        <taxon>Bacteria</taxon>
        <taxon>Pseudomonadati</taxon>
        <taxon>Pseudomonadota</taxon>
        <taxon>Alphaproteobacteria</taxon>
        <taxon>Rhodobacterales</taxon>
        <taxon>Roseobacteraceae</taxon>
        <taxon>Sulfitobacter</taxon>
    </lineage>
</organism>
<dbReference type="EMBL" id="CP116423">
    <property type="protein sequence ID" value="WCE68855.1"/>
    <property type="molecule type" value="Genomic_DNA"/>
</dbReference>
<evidence type="ECO:0000256" key="2">
    <source>
        <dbReference type="ARBA" id="ARBA00022679"/>
    </source>
</evidence>
<name>A0AAX3LK23_9RHOB</name>
<dbReference type="GO" id="GO:0032259">
    <property type="term" value="P:methylation"/>
    <property type="evidence" value="ECO:0007669"/>
    <property type="project" value="UniProtKB-KW"/>
</dbReference>
<evidence type="ECO:0000313" key="5">
    <source>
        <dbReference type="Proteomes" id="UP001210770"/>
    </source>
</evidence>
<sequence>MTDDMTAFFTLHRDLPREGPGEPADVSWAVEQVDLPARAEIADVACGPGSDIGALRAAIPQGHVTALDQTAHFVDTARGRFVADGNVTLLRADMAAIANDYDLIWCAGAVYFLGVTEALTRWRKSLRVGGVVAFSEPCWLTDSPSEEARAQWADYPAMSDANGIAERVRAAGYEVVATRVLSDEAWENYYTPLEARIEKLRPGADDDLAQMLDAAEAEIACWRAHRDEFGYLLTVARPT</sequence>
<proteinExistence type="predicted"/>
<dbReference type="RefSeq" id="WP_271687152.1">
    <property type="nucleotide sequence ID" value="NZ_CP116423.1"/>
</dbReference>
<protein>
    <submittedName>
        <fullName evidence="4">Class I SAM-dependent methyltransferase</fullName>
    </submittedName>
</protein>
<dbReference type="SUPFAM" id="SSF53335">
    <property type="entry name" value="S-adenosyl-L-methionine-dependent methyltransferases"/>
    <property type="match status" value="1"/>
</dbReference>
<keyword evidence="1 4" id="KW-0489">Methyltransferase</keyword>
<gene>
    <name evidence="4" type="ORF">PL336_08485</name>
</gene>
<dbReference type="PANTHER" id="PTHR43861:SF1">
    <property type="entry name" value="TRANS-ACONITATE 2-METHYLTRANSFERASE"/>
    <property type="match status" value="1"/>
</dbReference>
<evidence type="ECO:0000256" key="1">
    <source>
        <dbReference type="ARBA" id="ARBA00022603"/>
    </source>
</evidence>
<evidence type="ECO:0000313" key="4">
    <source>
        <dbReference type="EMBL" id="WCE68855.1"/>
    </source>
</evidence>
<accession>A0AAX3LK23</accession>
<evidence type="ECO:0000259" key="3">
    <source>
        <dbReference type="Pfam" id="PF13649"/>
    </source>
</evidence>
<dbReference type="CDD" id="cd02440">
    <property type="entry name" value="AdoMet_MTases"/>
    <property type="match status" value="1"/>
</dbReference>
<dbReference type="AlphaFoldDB" id="A0AAX3LK23"/>
<keyword evidence="2" id="KW-0808">Transferase</keyword>
<dbReference type="GO" id="GO:0008168">
    <property type="term" value="F:methyltransferase activity"/>
    <property type="evidence" value="ECO:0007669"/>
    <property type="project" value="UniProtKB-KW"/>
</dbReference>